<feature type="transmembrane region" description="Helical" evidence="1">
    <location>
        <begin position="12"/>
        <end position="30"/>
    </location>
</feature>
<sequence>MGLCEYVKCLMLHNCIFIYLMYMWMFHVVVGEELKLLVDDRDAAFTRIMLSSSHSHHDETLLHMFVAKLYDHGPWAHFFFNCMCFVLFCGNIPSF</sequence>
<dbReference type="Proteomes" id="UP001372338">
    <property type="component" value="Unassembled WGS sequence"/>
</dbReference>
<name>A0AAN9F518_CROPI</name>
<reference evidence="2 3" key="1">
    <citation type="submission" date="2024-01" db="EMBL/GenBank/DDBJ databases">
        <title>The genomes of 5 underutilized Papilionoideae crops provide insights into root nodulation and disease resistanc.</title>
        <authorList>
            <person name="Yuan L."/>
        </authorList>
    </citation>
    <scope>NUCLEOTIDE SEQUENCE [LARGE SCALE GENOMIC DNA]</scope>
    <source>
        <strain evidence="2">ZHUSHIDOU_FW_LH</strain>
        <tissue evidence="2">Leaf</tissue>
    </source>
</reference>
<protein>
    <submittedName>
        <fullName evidence="2">Uncharacterized protein</fullName>
    </submittedName>
</protein>
<evidence type="ECO:0000313" key="2">
    <source>
        <dbReference type="EMBL" id="KAK7268894.1"/>
    </source>
</evidence>
<evidence type="ECO:0000313" key="3">
    <source>
        <dbReference type="Proteomes" id="UP001372338"/>
    </source>
</evidence>
<organism evidence="2 3">
    <name type="scientific">Crotalaria pallida</name>
    <name type="common">Smooth rattlebox</name>
    <name type="synonym">Crotalaria striata</name>
    <dbReference type="NCBI Taxonomy" id="3830"/>
    <lineage>
        <taxon>Eukaryota</taxon>
        <taxon>Viridiplantae</taxon>
        <taxon>Streptophyta</taxon>
        <taxon>Embryophyta</taxon>
        <taxon>Tracheophyta</taxon>
        <taxon>Spermatophyta</taxon>
        <taxon>Magnoliopsida</taxon>
        <taxon>eudicotyledons</taxon>
        <taxon>Gunneridae</taxon>
        <taxon>Pentapetalae</taxon>
        <taxon>rosids</taxon>
        <taxon>fabids</taxon>
        <taxon>Fabales</taxon>
        <taxon>Fabaceae</taxon>
        <taxon>Papilionoideae</taxon>
        <taxon>50 kb inversion clade</taxon>
        <taxon>genistoids sensu lato</taxon>
        <taxon>core genistoids</taxon>
        <taxon>Crotalarieae</taxon>
        <taxon>Crotalaria</taxon>
    </lineage>
</organism>
<keyword evidence="1" id="KW-0472">Membrane</keyword>
<gene>
    <name evidence="2" type="ORF">RIF29_21603</name>
</gene>
<comment type="caution">
    <text evidence="2">The sequence shown here is derived from an EMBL/GenBank/DDBJ whole genome shotgun (WGS) entry which is preliminary data.</text>
</comment>
<keyword evidence="3" id="KW-1185">Reference proteome</keyword>
<proteinExistence type="predicted"/>
<keyword evidence="1" id="KW-1133">Transmembrane helix</keyword>
<dbReference type="EMBL" id="JAYWIO010000004">
    <property type="protein sequence ID" value="KAK7268894.1"/>
    <property type="molecule type" value="Genomic_DNA"/>
</dbReference>
<accession>A0AAN9F518</accession>
<dbReference type="AlphaFoldDB" id="A0AAN9F518"/>
<feature type="transmembrane region" description="Helical" evidence="1">
    <location>
        <begin position="75"/>
        <end position="93"/>
    </location>
</feature>
<keyword evidence="1" id="KW-0812">Transmembrane</keyword>
<evidence type="ECO:0000256" key="1">
    <source>
        <dbReference type="SAM" id="Phobius"/>
    </source>
</evidence>